<keyword evidence="3" id="KW-1185">Reference proteome</keyword>
<proteinExistence type="predicted"/>
<organism evidence="1 3">
    <name type="scientific">Medicago truncatula</name>
    <name type="common">Barrel medic</name>
    <name type="synonym">Medicago tribuloides</name>
    <dbReference type="NCBI Taxonomy" id="3880"/>
    <lineage>
        <taxon>Eukaryota</taxon>
        <taxon>Viridiplantae</taxon>
        <taxon>Streptophyta</taxon>
        <taxon>Embryophyta</taxon>
        <taxon>Tracheophyta</taxon>
        <taxon>Spermatophyta</taxon>
        <taxon>Magnoliopsida</taxon>
        <taxon>eudicotyledons</taxon>
        <taxon>Gunneridae</taxon>
        <taxon>Pentapetalae</taxon>
        <taxon>rosids</taxon>
        <taxon>fabids</taxon>
        <taxon>Fabales</taxon>
        <taxon>Fabaceae</taxon>
        <taxon>Papilionoideae</taxon>
        <taxon>50 kb inversion clade</taxon>
        <taxon>NPAAA clade</taxon>
        <taxon>Hologalegina</taxon>
        <taxon>IRL clade</taxon>
        <taxon>Trifolieae</taxon>
        <taxon>Medicago</taxon>
    </lineage>
</organism>
<gene>
    <name evidence="1" type="ordered locus">MTR_1g012860</name>
</gene>
<dbReference type="EnsemblPlants" id="KEH39844">
    <property type="protein sequence ID" value="KEH39844"/>
    <property type="gene ID" value="MTR_1g012860"/>
</dbReference>
<reference evidence="1 3" key="2">
    <citation type="journal article" date="2014" name="BMC Genomics">
        <title>An improved genome release (version Mt4.0) for the model legume Medicago truncatula.</title>
        <authorList>
            <person name="Tang H."/>
            <person name="Krishnakumar V."/>
            <person name="Bidwell S."/>
            <person name="Rosen B."/>
            <person name="Chan A."/>
            <person name="Zhou S."/>
            <person name="Gentzbittel L."/>
            <person name="Childs K.L."/>
            <person name="Yandell M."/>
            <person name="Gundlach H."/>
            <person name="Mayer K.F."/>
            <person name="Schwartz D.C."/>
            <person name="Town C.D."/>
        </authorList>
    </citation>
    <scope>GENOME REANNOTATION</scope>
    <source>
        <strain evidence="1">A17</strain>
        <strain evidence="2 3">cv. Jemalong A17</strain>
    </source>
</reference>
<accession>A0A072VCU9</accession>
<protein>
    <submittedName>
        <fullName evidence="1 2">Uncharacterized protein</fullName>
    </submittedName>
</protein>
<evidence type="ECO:0000313" key="1">
    <source>
        <dbReference type="EMBL" id="KEH39844.1"/>
    </source>
</evidence>
<evidence type="ECO:0000313" key="2">
    <source>
        <dbReference type="EnsemblPlants" id="KEH39844"/>
    </source>
</evidence>
<sequence length="90" mass="10349">MVADFLKLPPQFRERRRHHGGCMPEFDFPPWSAIGYQLHWLCIDERISGLLCRPLFFIHKILMCNFLELSDPKLCTSAIGNAVGHGLLIL</sequence>
<dbReference type="EMBL" id="CM001217">
    <property type="protein sequence ID" value="KEH39844.1"/>
    <property type="molecule type" value="Genomic_DNA"/>
</dbReference>
<reference evidence="2" key="3">
    <citation type="submission" date="2015-04" db="UniProtKB">
        <authorList>
            <consortium name="EnsemblPlants"/>
        </authorList>
    </citation>
    <scope>IDENTIFICATION</scope>
    <source>
        <strain evidence="2">cv. Jemalong A17</strain>
    </source>
</reference>
<dbReference type="HOGENOM" id="CLU_2444129_0_0_1"/>
<dbReference type="AlphaFoldDB" id="A0A072VCU9"/>
<dbReference type="Proteomes" id="UP000002051">
    <property type="component" value="Unassembled WGS sequence"/>
</dbReference>
<name>A0A072VCU9_MEDTR</name>
<reference evidence="1 3" key="1">
    <citation type="journal article" date="2011" name="Nature">
        <title>The Medicago genome provides insight into the evolution of rhizobial symbioses.</title>
        <authorList>
            <person name="Young N.D."/>
            <person name="Debelle F."/>
            <person name="Oldroyd G.E."/>
            <person name="Geurts R."/>
            <person name="Cannon S.B."/>
            <person name="Udvardi M.K."/>
            <person name="Benedito V.A."/>
            <person name="Mayer K.F."/>
            <person name="Gouzy J."/>
            <person name="Schoof H."/>
            <person name="Van de Peer Y."/>
            <person name="Proost S."/>
            <person name="Cook D.R."/>
            <person name="Meyers B.C."/>
            <person name="Spannagl M."/>
            <person name="Cheung F."/>
            <person name="De Mita S."/>
            <person name="Krishnakumar V."/>
            <person name="Gundlach H."/>
            <person name="Zhou S."/>
            <person name="Mudge J."/>
            <person name="Bharti A.K."/>
            <person name="Murray J.D."/>
            <person name="Naoumkina M.A."/>
            <person name="Rosen B."/>
            <person name="Silverstein K.A."/>
            <person name="Tang H."/>
            <person name="Rombauts S."/>
            <person name="Zhao P.X."/>
            <person name="Zhou P."/>
            <person name="Barbe V."/>
            <person name="Bardou P."/>
            <person name="Bechner M."/>
            <person name="Bellec A."/>
            <person name="Berger A."/>
            <person name="Berges H."/>
            <person name="Bidwell S."/>
            <person name="Bisseling T."/>
            <person name="Choisne N."/>
            <person name="Couloux A."/>
            <person name="Denny R."/>
            <person name="Deshpande S."/>
            <person name="Dai X."/>
            <person name="Doyle J.J."/>
            <person name="Dudez A.M."/>
            <person name="Farmer A.D."/>
            <person name="Fouteau S."/>
            <person name="Franken C."/>
            <person name="Gibelin C."/>
            <person name="Gish J."/>
            <person name="Goldstein S."/>
            <person name="Gonzalez A.J."/>
            <person name="Green P.J."/>
            <person name="Hallab A."/>
            <person name="Hartog M."/>
            <person name="Hua A."/>
            <person name="Humphray S.J."/>
            <person name="Jeong D.H."/>
            <person name="Jing Y."/>
            <person name="Jocker A."/>
            <person name="Kenton S.M."/>
            <person name="Kim D.J."/>
            <person name="Klee K."/>
            <person name="Lai H."/>
            <person name="Lang C."/>
            <person name="Lin S."/>
            <person name="Macmil S.L."/>
            <person name="Magdelenat G."/>
            <person name="Matthews L."/>
            <person name="McCorrison J."/>
            <person name="Monaghan E.L."/>
            <person name="Mun J.H."/>
            <person name="Najar F.Z."/>
            <person name="Nicholson C."/>
            <person name="Noirot C."/>
            <person name="O'Bleness M."/>
            <person name="Paule C.R."/>
            <person name="Poulain J."/>
            <person name="Prion F."/>
            <person name="Qin B."/>
            <person name="Qu C."/>
            <person name="Retzel E.F."/>
            <person name="Riddle C."/>
            <person name="Sallet E."/>
            <person name="Samain S."/>
            <person name="Samson N."/>
            <person name="Sanders I."/>
            <person name="Saurat O."/>
            <person name="Scarpelli C."/>
            <person name="Schiex T."/>
            <person name="Segurens B."/>
            <person name="Severin A.J."/>
            <person name="Sherrier D.J."/>
            <person name="Shi R."/>
            <person name="Sims S."/>
            <person name="Singer S.R."/>
            <person name="Sinharoy S."/>
            <person name="Sterck L."/>
            <person name="Viollet A."/>
            <person name="Wang B.B."/>
            <person name="Wang K."/>
            <person name="Wang M."/>
            <person name="Wang X."/>
            <person name="Warfsmann J."/>
            <person name="Weissenbach J."/>
            <person name="White D.D."/>
            <person name="White J.D."/>
            <person name="Wiley G.B."/>
            <person name="Wincker P."/>
            <person name="Xing Y."/>
            <person name="Yang L."/>
            <person name="Yao Z."/>
            <person name="Ying F."/>
            <person name="Zhai J."/>
            <person name="Zhou L."/>
            <person name="Zuber A."/>
            <person name="Denarie J."/>
            <person name="Dixon R.A."/>
            <person name="May G.D."/>
            <person name="Schwartz D.C."/>
            <person name="Rogers J."/>
            <person name="Quetier F."/>
            <person name="Town C.D."/>
            <person name="Roe B.A."/>
        </authorList>
    </citation>
    <scope>NUCLEOTIDE SEQUENCE [LARGE SCALE GENOMIC DNA]</scope>
    <source>
        <strain evidence="1">A17</strain>
        <strain evidence="2 3">cv. Jemalong A17</strain>
    </source>
</reference>
<evidence type="ECO:0000313" key="3">
    <source>
        <dbReference type="Proteomes" id="UP000002051"/>
    </source>
</evidence>